<dbReference type="Pfam" id="PF21001">
    <property type="entry name" value="YqiJ_N"/>
    <property type="match status" value="1"/>
</dbReference>
<keyword evidence="5" id="KW-1185">Reference proteome</keyword>
<dbReference type="Proteomes" id="UP000254069">
    <property type="component" value="Unassembled WGS sequence"/>
</dbReference>
<dbReference type="InterPro" id="IPR010840">
    <property type="entry name" value="YqiJ_OB"/>
</dbReference>
<gene>
    <name evidence="4" type="primary">yqiJ</name>
    <name evidence="4" type="ORF">NCTC10738_02736</name>
</gene>
<dbReference type="Pfam" id="PF07290">
    <property type="entry name" value="YqiJ_OB"/>
    <property type="match status" value="1"/>
</dbReference>
<evidence type="ECO:0000259" key="3">
    <source>
        <dbReference type="Pfam" id="PF21001"/>
    </source>
</evidence>
<feature type="transmembrane region" description="Helical" evidence="1">
    <location>
        <begin position="73"/>
        <end position="94"/>
    </location>
</feature>
<feature type="domain" description="Inner membrane protein YqiJ OB-fold" evidence="2">
    <location>
        <begin position="144"/>
        <end position="205"/>
    </location>
</feature>
<evidence type="ECO:0000256" key="1">
    <source>
        <dbReference type="SAM" id="Phobius"/>
    </source>
</evidence>
<proteinExistence type="predicted"/>
<dbReference type="GeneID" id="99801368"/>
<dbReference type="AlphaFoldDB" id="A0A380AG83"/>
<feature type="transmembrane region" description="Helical" evidence="1">
    <location>
        <begin position="106"/>
        <end position="124"/>
    </location>
</feature>
<sequence length="210" mass="22650">MLDFFLAQSNLPYAVALAIVALLGVIEGLTLIAGISLMAAMDDWLPDADLDTDLPQGGLTALAGWLCLDRLPVLIWFVLALGCFSITGYLLNYFSWLLTSALLPQVFSLLLALPLAAVACHFLGGQLARVLPKNESSAVSIEDLSGSVGTVTLGCAIKGNPSEAVVQDQYRQKHYVLVEPEDEDTEFPAGVQVVLLRRSGRVWSATRFEQ</sequence>
<dbReference type="EMBL" id="UGYO01000001">
    <property type="protein sequence ID" value="SUI79310.1"/>
    <property type="molecule type" value="Genomic_DNA"/>
</dbReference>
<keyword evidence="1" id="KW-1133">Transmembrane helix</keyword>
<evidence type="ECO:0000259" key="2">
    <source>
        <dbReference type="Pfam" id="PF07290"/>
    </source>
</evidence>
<keyword evidence="1" id="KW-0472">Membrane</keyword>
<dbReference type="RefSeq" id="WP_115389888.1">
    <property type="nucleotide sequence ID" value="NZ_JADZGZ010000064.1"/>
</dbReference>
<keyword evidence="1" id="KW-0812">Transmembrane</keyword>
<organism evidence="4 5">
    <name type="scientific">Shewanella algae</name>
    <dbReference type="NCBI Taxonomy" id="38313"/>
    <lineage>
        <taxon>Bacteria</taxon>
        <taxon>Pseudomonadati</taxon>
        <taxon>Pseudomonadota</taxon>
        <taxon>Gammaproteobacteria</taxon>
        <taxon>Alteromonadales</taxon>
        <taxon>Shewanellaceae</taxon>
        <taxon>Shewanella</taxon>
    </lineage>
</organism>
<name>A0A380AG83_9GAMM</name>
<evidence type="ECO:0000313" key="4">
    <source>
        <dbReference type="EMBL" id="SUI79310.1"/>
    </source>
</evidence>
<evidence type="ECO:0000313" key="5">
    <source>
        <dbReference type="Proteomes" id="UP000254069"/>
    </source>
</evidence>
<feature type="domain" description="Inner membrane protein YqiJ N-terminal" evidence="3">
    <location>
        <begin position="10"/>
        <end position="116"/>
    </location>
</feature>
<protein>
    <submittedName>
        <fullName evidence="4">Inner membrane protein yqiJ</fullName>
    </submittedName>
</protein>
<dbReference type="InterPro" id="IPR048376">
    <property type="entry name" value="YqiJ_N"/>
</dbReference>
<accession>A0A380AG83</accession>
<reference evidence="4 5" key="1">
    <citation type="submission" date="2018-06" db="EMBL/GenBank/DDBJ databases">
        <authorList>
            <consortium name="Pathogen Informatics"/>
            <person name="Doyle S."/>
        </authorList>
    </citation>
    <scope>NUCLEOTIDE SEQUENCE [LARGE SCALE GENOMIC DNA]</scope>
    <source>
        <strain evidence="4 5">NCTC10738</strain>
    </source>
</reference>
<feature type="transmembrane region" description="Helical" evidence="1">
    <location>
        <begin position="12"/>
        <end position="35"/>
    </location>
</feature>